<reference evidence="9" key="1">
    <citation type="submission" date="2022-12" db="EMBL/GenBank/DDBJ databases">
        <title>Draft genome assemblies for two species of Escallonia (Escalloniales).</title>
        <authorList>
            <person name="Chanderbali A."/>
            <person name="Dervinis C."/>
            <person name="Anghel I."/>
            <person name="Soltis D."/>
            <person name="Soltis P."/>
            <person name="Zapata F."/>
        </authorList>
    </citation>
    <scope>NUCLEOTIDE SEQUENCE</scope>
    <source>
        <strain evidence="9">UCBG92.1500</strain>
        <tissue evidence="9">Leaf</tissue>
    </source>
</reference>
<evidence type="ECO:0000259" key="8">
    <source>
        <dbReference type="Pfam" id="PF14380"/>
    </source>
</evidence>
<sequence length="434" mass="48931">MSMFPEVCKVSRNGSPSTKFTSALIKNKRISNLTLLSNCSELPEELLKYKTGCRGGGGWDLAVMKNDTDLRDALGVCHTSTVAPVDLVDGYVGGDEYEELLARGFMLNWKAGDCSVCENSGGRCGFDWSWYHFRLKIFFPIGISILIRTFFVEFVQSADWEYETCRPRNCTSGPNIGYPFYIEDDENDTSFCGYPGFNVACENDKPVYATSRGNYTIEDIFYEERSFRLVNAEVTYNSSCLSPDRIFDFDRSSFVFGPNFVDLYLFYHCNDSFPEKYTQNLIACASNATHRSYAVLNTGQNEINCSAMPCESYVAAPVEVQEGQENQTVESIDYTKLLGNGFTLEWSAAISCTDCEKTGGYCGYNHSEVVCFCRDGEHSKRCYNDLSDKLEELEGSEESRVKSLYCRSTRKFSRKLLHLSPLPHQRDIKVGAGQ</sequence>
<evidence type="ECO:0000256" key="1">
    <source>
        <dbReference type="ARBA" id="ARBA00004167"/>
    </source>
</evidence>
<dbReference type="InterPro" id="IPR032872">
    <property type="entry name" value="WAK_assoc_C"/>
</dbReference>
<comment type="subcellular location">
    <subcellularLocation>
        <location evidence="1">Membrane</location>
        <topology evidence="1">Single-pass membrane protein</topology>
    </subcellularLocation>
</comment>
<dbReference type="Pfam" id="PF14380">
    <property type="entry name" value="WAK_assoc"/>
    <property type="match status" value="2"/>
</dbReference>
<evidence type="ECO:0000256" key="4">
    <source>
        <dbReference type="ARBA" id="ARBA00023180"/>
    </source>
</evidence>
<gene>
    <name evidence="9" type="ORF">RJ640_021908</name>
</gene>
<dbReference type="EC" id="2.7.11.1" evidence="2"/>
<comment type="caution">
    <text evidence="9">The sequence shown here is derived from an EMBL/GenBank/DDBJ whole genome shotgun (WGS) entry which is preliminary data.</text>
</comment>
<keyword evidence="4" id="KW-0325">Glycoprotein</keyword>
<evidence type="ECO:0000313" key="10">
    <source>
        <dbReference type="Proteomes" id="UP001187471"/>
    </source>
</evidence>
<evidence type="ECO:0000313" key="9">
    <source>
        <dbReference type="EMBL" id="KAK2974693.1"/>
    </source>
</evidence>
<dbReference type="AlphaFoldDB" id="A0AA88QX24"/>
<feature type="domain" description="Wall-associated receptor kinase galacturonan-binding" evidence="7">
    <location>
        <begin position="165"/>
        <end position="230"/>
    </location>
</feature>
<comment type="catalytic activity">
    <reaction evidence="6">
        <text>L-seryl-[protein] + ATP = O-phospho-L-seryl-[protein] + ADP + H(+)</text>
        <dbReference type="Rhea" id="RHEA:17989"/>
        <dbReference type="Rhea" id="RHEA-COMP:9863"/>
        <dbReference type="Rhea" id="RHEA-COMP:11604"/>
        <dbReference type="ChEBI" id="CHEBI:15378"/>
        <dbReference type="ChEBI" id="CHEBI:29999"/>
        <dbReference type="ChEBI" id="CHEBI:30616"/>
        <dbReference type="ChEBI" id="CHEBI:83421"/>
        <dbReference type="ChEBI" id="CHEBI:456216"/>
        <dbReference type="EC" id="2.7.11.1"/>
    </reaction>
</comment>
<dbReference type="EMBL" id="JAVXUO010002286">
    <property type="protein sequence ID" value="KAK2974693.1"/>
    <property type="molecule type" value="Genomic_DNA"/>
</dbReference>
<dbReference type="InterPro" id="IPR025287">
    <property type="entry name" value="WAK_GUB"/>
</dbReference>
<organism evidence="9 10">
    <name type="scientific">Escallonia rubra</name>
    <dbReference type="NCBI Taxonomy" id="112253"/>
    <lineage>
        <taxon>Eukaryota</taxon>
        <taxon>Viridiplantae</taxon>
        <taxon>Streptophyta</taxon>
        <taxon>Embryophyta</taxon>
        <taxon>Tracheophyta</taxon>
        <taxon>Spermatophyta</taxon>
        <taxon>Magnoliopsida</taxon>
        <taxon>eudicotyledons</taxon>
        <taxon>Gunneridae</taxon>
        <taxon>Pentapetalae</taxon>
        <taxon>asterids</taxon>
        <taxon>campanulids</taxon>
        <taxon>Escalloniales</taxon>
        <taxon>Escalloniaceae</taxon>
        <taxon>Escallonia</taxon>
    </lineage>
</organism>
<dbReference type="GO" id="GO:0016020">
    <property type="term" value="C:membrane"/>
    <property type="evidence" value="ECO:0007669"/>
    <property type="project" value="UniProtKB-SubCell"/>
</dbReference>
<evidence type="ECO:0000256" key="3">
    <source>
        <dbReference type="ARBA" id="ARBA00022729"/>
    </source>
</evidence>
<name>A0AA88QX24_9ASTE</name>
<dbReference type="PANTHER" id="PTHR33138:SF75">
    <property type="entry name" value="WALL-ASSOCIATED RECEPTOR KINASE GALACTURONAN-BINDING DOMAIN-CONTAINING PROTEIN"/>
    <property type="match status" value="1"/>
</dbReference>
<dbReference type="Pfam" id="PF13947">
    <property type="entry name" value="GUB_WAK_bind"/>
    <property type="match status" value="1"/>
</dbReference>
<feature type="domain" description="Wall-associated receptor kinase C-terminal" evidence="8">
    <location>
        <begin position="65"/>
        <end position="132"/>
    </location>
</feature>
<accession>A0AA88QX24</accession>
<evidence type="ECO:0000256" key="2">
    <source>
        <dbReference type="ARBA" id="ARBA00012513"/>
    </source>
</evidence>
<dbReference type="GO" id="GO:0030247">
    <property type="term" value="F:polysaccharide binding"/>
    <property type="evidence" value="ECO:0007669"/>
    <property type="project" value="InterPro"/>
</dbReference>
<keyword evidence="10" id="KW-1185">Reference proteome</keyword>
<dbReference type="Proteomes" id="UP001187471">
    <property type="component" value="Unassembled WGS sequence"/>
</dbReference>
<comment type="catalytic activity">
    <reaction evidence="5">
        <text>L-threonyl-[protein] + ATP = O-phospho-L-threonyl-[protein] + ADP + H(+)</text>
        <dbReference type="Rhea" id="RHEA:46608"/>
        <dbReference type="Rhea" id="RHEA-COMP:11060"/>
        <dbReference type="Rhea" id="RHEA-COMP:11605"/>
        <dbReference type="ChEBI" id="CHEBI:15378"/>
        <dbReference type="ChEBI" id="CHEBI:30013"/>
        <dbReference type="ChEBI" id="CHEBI:30616"/>
        <dbReference type="ChEBI" id="CHEBI:61977"/>
        <dbReference type="ChEBI" id="CHEBI:456216"/>
        <dbReference type="EC" id="2.7.11.1"/>
    </reaction>
</comment>
<dbReference type="PANTHER" id="PTHR33138">
    <property type="entry name" value="OS01G0690200 PROTEIN"/>
    <property type="match status" value="1"/>
</dbReference>
<evidence type="ECO:0000259" key="7">
    <source>
        <dbReference type="Pfam" id="PF13947"/>
    </source>
</evidence>
<evidence type="ECO:0000256" key="5">
    <source>
        <dbReference type="ARBA" id="ARBA00047899"/>
    </source>
</evidence>
<keyword evidence="3" id="KW-0732">Signal</keyword>
<proteinExistence type="predicted"/>
<protein>
    <recommendedName>
        <fullName evidence="2">non-specific serine/threonine protein kinase</fullName>
        <ecNumber evidence="2">2.7.11.1</ecNumber>
    </recommendedName>
</protein>
<evidence type="ECO:0000256" key="6">
    <source>
        <dbReference type="ARBA" id="ARBA00048679"/>
    </source>
</evidence>
<dbReference type="GO" id="GO:0004674">
    <property type="term" value="F:protein serine/threonine kinase activity"/>
    <property type="evidence" value="ECO:0007669"/>
    <property type="project" value="UniProtKB-EC"/>
</dbReference>
<feature type="domain" description="Wall-associated receptor kinase C-terminal" evidence="8">
    <location>
        <begin position="288"/>
        <end position="376"/>
    </location>
</feature>